<keyword evidence="10" id="KW-1185">Reference proteome</keyword>
<dbReference type="InterPro" id="IPR036855">
    <property type="entry name" value="Znf_CCCH_sf"/>
</dbReference>
<dbReference type="InterPro" id="IPR017907">
    <property type="entry name" value="Znf_RING_CS"/>
</dbReference>
<feature type="domain" description="C3H1-type" evidence="8">
    <location>
        <begin position="43"/>
        <end position="70"/>
    </location>
</feature>
<feature type="region of interest" description="Disordered" evidence="6">
    <location>
        <begin position="433"/>
        <end position="452"/>
    </location>
</feature>
<dbReference type="Proteomes" id="UP000008370">
    <property type="component" value="Unassembled WGS sequence"/>
</dbReference>
<keyword evidence="2 5" id="KW-0479">Metal-binding</keyword>
<dbReference type="InterPro" id="IPR013083">
    <property type="entry name" value="Znf_RING/FYVE/PHD"/>
</dbReference>
<dbReference type="STRING" id="650164.K5WIB5"/>
<dbReference type="GO" id="GO:0008270">
    <property type="term" value="F:zinc ion binding"/>
    <property type="evidence" value="ECO:0007669"/>
    <property type="project" value="UniProtKB-KW"/>
</dbReference>
<organism evidence="9 10">
    <name type="scientific">Phanerochaete carnosa (strain HHB-10118-sp)</name>
    <name type="common">White-rot fungus</name>
    <name type="synonym">Peniophora carnosa</name>
    <dbReference type="NCBI Taxonomy" id="650164"/>
    <lineage>
        <taxon>Eukaryota</taxon>
        <taxon>Fungi</taxon>
        <taxon>Dikarya</taxon>
        <taxon>Basidiomycota</taxon>
        <taxon>Agaricomycotina</taxon>
        <taxon>Agaricomycetes</taxon>
        <taxon>Polyporales</taxon>
        <taxon>Phanerochaetaceae</taxon>
        <taxon>Phanerochaete</taxon>
    </lineage>
</organism>
<dbReference type="Gene3D" id="3.30.40.10">
    <property type="entry name" value="Zinc/RING finger domain, C3HC4 (zinc finger)"/>
    <property type="match status" value="1"/>
</dbReference>
<dbReference type="SUPFAM" id="SSF90229">
    <property type="entry name" value="CCCH zinc finger"/>
    <property type="match status" value="2"/>
</dbReference>
<dbReference type="RefSeq" id="XP_007401173.1">
    <property type="nucleotide sequence ID" value="XM_007401111.1"/>
</dbReference>
<dbReference type="InterPro" id="IPR045072">
    <property type="entry name" value="MKRN-like"/>
</dbReference>
<keyword evidence="4 5" id="KW-0862">Zinc</keyword>
<feature type="zinc finger region" description="C3H1-type" evidence="5">
    <location>
        <begin position="175"/>
        <end position="207"/>
    </location>
</feature>
<dbReference type="SMART" id="SM00356">
    <property type="entry name" value="ZnF_C3H1"/>
    <property type="match status" value="3"/>
</dbReference>
<keyword evidence="1" id="KW-0808">Transferase</keyword>
<reference evidence="9 10" key="1">
    <citation type="journal article" date="2012" name="BMC Genomics">
        <title>Comparative genomics of the white-rot fungi, Phanerochaete carnosa and P. chrysosporium, to elucidate the genetic basis of the distinct wood types they colonize.</title>
        <authorList>
            <person name="Suzuki H."/>
            <person name="MacDonald J."/>
            <person name="Syed K."/>
            <person name="Salamov A."/>
            <person name="Hori C."/>
            <person name="Aerts A."/>
            <person name="Henrissat B."/>
            <person name="Wiebenga A."/>
            <person name="vanKuyk P.A."/>
            <person name="Barry K."/>
            <person name="Lindquist E."/>
            <person name="LaButti K."/>
            <person name="Lapidus A."/>
            <person name="Lucas S."/>
            <person name="Coutinho P."/>
            <person name="Gong Y."/>
            <person name="Samejima M."/>
            <person name="Mahadevan R."/>
            <person name="Abou-Zaid M."/>
            <person name="de Vries R.P."/>
            <person name="Igarashi K."/>
            <person name="Yadav J.S."/>
            <person name="Grigoriev I.V."/>
            <person name="Master E.R."/>
        </authorList>
    </citation>
    <scope>NUCLEOTIDE SEQUENCE [LARGE SCALE GENOMIC DNA]</scope>
    <source>
        <strain evidence="9 10">HHB-10118-sp</strain>
    </source>
</reference>
<dbReference type="InterPro" id="IPR001841">
    <property type="entry name" value="Znf_RING"/>
</dbReference>
<feature type="zinc finger region" description="C3H1-type" evidence="5">
    <location>
        <begin position="43"/>
        <end position="70"/>
    </location>
</feature>
<dbReference type="KEGG" id="pco:PHACADRAFT_213748"/>
<dbReference type="EMBL" id="JH930479">
    <property type="protein sequence ID" value="EKM49977.1"/>
    <property type="molecule type" value="Genomic_DNA"/>
</dbReference>
<dbReference type="GO" id="GO:0061630">
    <property type="term" value="F:ubiquitin protein ligase activity"/>
    <property type="evidence" value="ECO:0007669"/>
    <property type="project" value="InterPro"/>
</dbReference>
<feature type="domain" description="C3H1-type" evidence="8">
    <location>
        <begin position="9"/>
        <end position="37"/>
    </location>
</feature>
<dbReference type="InterPro" id="IPR000571">
    <property type="entry name" value="Znf_CCCH"/>
</dbReference>
<evidence type="ECO:0000313" key="10">
    <source>
        <dbReference type="Proteomes" id="UP000008370"/>
    </source>
</evidence>
<evidence type="ECO:0000256" key="6">
    <source>
        <dbReference type="SAM" id="MobiDB-lite"/>
    </source>
</evidence>
<evidence type="ECO:0000256" key="3">
    <source>
        <dbReference type="ARBA" id="ARBA00022771"/>
    </source>
</evidence>
<evidence type="ECO:0000259" key="7">
    <source>
        <dbReference type="PROSITE" id="PS50089"/>
    </source>
</evidence>
<dbReference type="PANTHER" id="PTHR11224:SF59">
    <property type="entry name" value="RING-TYPE E3 UBIQUITIN TRANSFERASE"/>
    <property type="match status" value="1"/>
</dbReference>
<name>K5WIB5_PHACS</name>
<dbReference type="InParanoid" id="K5WIB5"/>
<dbReference type="HOGENOM" id="CLU_029632_0_0_1"/>
<feature type="domain" description="RING-type" evidence="7">
    <location>
        <begin position="94"/>
        <end position="145"/>
    </location>
</feature>
<evidence type="ECO:0000256" key="2">
    <source>
        <dbReference type="ARBA" id="ARBA00022723"/>
    </source>
</evidence>
<proteinExistence type="predicted"/>
<sequence length="543" mass="59530">MNPERPATSKARGICKYYLTPRGCFTGKNCKFLHGEQESLTPYDKNKTCRFYVAGFCKRGAGCWFVHALPEASGSGERSPPVKPEAEAGDDDVCCICYEKPVTYGLLGGCSHMFCLECIKGWRERKGKSEGVICSGVIKMCPLCRAASKFVTPSSVFYTQNDPRKTALVEQYKSSMARVPCRFFERSLPNNRYCPFGNDCFYQHCNEDGTPYDFQKGVEYYMRQRKRYLDANGAPLGRLQATTSLLQSLRHELDRIQTSLESIPGIDSIPDGALDDAEDILTEADLRLSDDRLLPVPPSIRTTLAESVMFSTAASEDLSSTAQEPLYQGDHPTSQDESLNSLAATVRTIVEEVNYLMDDTERLTSPSSQPSPTEELYELLPRSEDVRPIFDLTATTAEEEVVLDYGVEEPHPPLDHSIDQGPQPATIVEVPASGEDASASAPTPTPEQEPLVAGPLASMQDPLSEATPAAAPEVVYDSDPPFRTDGRGRVVWSSATVSTRGRKHTSIPSGMVAASLPPHRDVPRDIAPSADHVASRSLEGRVV</sequence>
<evidence type="ECO:0000259" key="8">
    <source>
        <dbReference type="PROSITE" id="PS50103"/>
    </source>
</evidence>
<evidence type="ECO:0000256" key="1">
    <source>
        <dbReference type="ARBA" id="ARBA00022679"/>
    </source>
</evidence>
<evidence type="ECO:0000256" key="4">
    <source>
        <dbReference type="ARBA" id="ARBA00022833"/>
    </source>
</evidence>
<dbReference type="GO" id="GO:0000209">
    <property type="term" value="P:protein polyubiquitination"/>
    <property type="evidence" value="ECO:0007669"/>
    <property type="project" value="InterPro"/>
</dbReference>
<feature type="region of interest" description="Disordered" evidence="6">
    <location>
        <begin position="460"/>
        <end position="482"/>
    </location>
</feature>
<keyword evidence="3 5" id="KW-0863">Zinc-finger</keyword>
<dbReference type="SUPFAM" id="SSF57850">
    <property type="entry name" value="RING/U-box"/>
    <property type="match status" value="1"/>
</dbReference>
<feature type="domain" description="C3H1-type" evidence="8">
    <location>
        <begin position="175"/>
        <end position="207"/>
    </location>
</feature>
<dbReference type="PROSITE" id="PS00518">
    <property type="entry name" value="ZF_RING_1"/>
    <property type="match status" value="1"/>
</dbReference>
<dbReference type="PANTHER" id="PTHR11224">
    <property type="entry name" value="MAKORIN-RELATED"/>
    <property type="match status" value="1"/>
</dbReference>
<dbReference type="AlphaFoldDB" id="K5WIB5"/>
<protein>
    <submittedName>
        <fullName evidence="9">Uncharacterized protein</fullName>
    </submittedName>
</protein>
<dbReference type="PROSITE" id="PS50089">
    <property type="entry name" value="ZF_RING_2"/>
    <property type="match status" value="1"/>
</dbReference>
<dbReference type="Pfam" id="PF14608">
    <property type="entry name" value="zf-CCCH_2"/>
    <property type="match status" value="3"/>
</dbReference>
<evidence type="ECO:0000313" key="9">
    <source>
        <dbReference type="EMBL" id="EKM49977.1"/>
    </source>
</evidence>
<dbReference type="OrthoDB" id="250836at2759"/>
<dbReference type="PROSITE" id="PS50103">
    <property type="entry name" value="ZF_C3H1"/>
    <property type="match status" value="3"/>
</dbReference>
<evidence type="ECO:0000256" key="5">
    <source>
        <dbReference type="PROSITE-ProRule" id="PRU00723"/>
    </source>
</evidence>
<feature type="region of interest" description="Disordered" evidence="6">
    <location>
        <begin position="494"/>
        <end position="543"/>
    </location>
</feature>
<dbReference type="Gene3D" id="4.10.1000.10">
    <property type="entry name" value="Zinc finger, CCCH-type"/>
    <property type="match status" value="1"/>
</dbReference>
<dbReference type="SMART" id="SM00184">
    <property type="entry name" value="RING"/>
    <property type="match status" value="1"/>
</dbReference>
<gene>
    <name evidence="9" type="ORF">PHACADRAFT_213748</name>
</gene>
<feature type="zinc finger region" description="C3H1-type" evidence="5">
    <location>
        <begin position="9"/>
        <end position="37"/>
    </location>
</feature>
<dbReference type="GeneID" id="18913415"/>
<accession>K5WIB5</accession>